<dbReference type="FunFam" id="3.40.1810.10:FF:000002">
    <property type="entry name" value="Serum response factor b"/>
    <property type="match status" value="1"/>
</dbReference>
<evidence type="ECO:0000256" key="6">
    <source>
        <dbReference type="SAM" id="MobiDB-lite"/>
    </source>
</evidence>
<dbReference type="PANTHER" id="PTHR48019">
    <property type="entry name" value="SERUM RESPONSE FACTOR HOMOLOG"/>
    <property type="match status" value="1"/>
</dbReference>
<dbReference type="RefSeq" id="XP_004338287.1">
    <property type="nucleotide sequence ID" value="XM_004338239.1"/>
</dbReference>
<evidence type="ECO:0000259" key="7">
    <source>
        <dbReference type="PROSITE" id="PS50066"/>
    </source>
</evidence>
<feature type="compositionally biased region" description="Low complexity" evidence="6">
    <location>
        <begin position="18"/>
        <end position="41"/>
    </location>
</feature>
<reference evidence="8 9" key="1">
    <citation type="journal article" date="2013" name="Genome Biol.">
        <title>Genome of Acanthamoeba castellanii highlights extensive lateral gene transfer and early evolution of tyrosine kinase signaling.</title>
        <authorList>
            <person name="Clarke M."/>
            <person name="Lohan A.J."/>
            <person name="Liu B."/>
            <person name="Lagkouvardos I."/>
            <person name="Roy S."/>
            <person name="Zafar N."/>
            <person name="Bertelli C."/>
            <person name="Schilde C."/>
            <person name="Kianianmomeni A."/>
            <person name="Burglin T.R."/>
            <person name="Frech C."/>
            <person name="Turcotte B."/>
            <person name="Kopec K.O."/>
            <person name="Synnott J.M."/>
            <person name="Choo C."/>
            <person name="Paponov I."/>
            <person name="Finkler A."/>
            <person name="Soon Heng Tan C."/>
            <person name="Hutchins A.P."/>
            <person name="Weinmeier T."/>
            <person name="Rattei T."/>
            <person name="Chu J.S."/>
            <person name="Gimenez G."/>
            <person name="Irimia M."/>
            <person name="Rigden D.J."/>
            <person name="Fitzpatrick D.A."/>
            <person name="Lorenzo-Morales J."/>
            <person name="Bateman A."/>
            <person name="Chiu C.H."/>
            <person name="Tang P."/>
            <person name="Hegemann P."/>
            <person name="Fromm H."/>
            <person name="Raoult D."/>
            <person name="Greub G."/>
            <person name="Miranda-Saavedra D."/>
            <person name="Chen N."/>
            <person name="Nash P."/>
            <person name="Ginger M.L."/>
            <person name="Horn M."/>
            <person name="Schaap P."/>
            <person name="Caler L."/>
            <person name="Loftus B."/>
        </authorList>
    </citation>
    <scope>NUCLEOTIDE SEQUENCE [LARGE SCALE GENOMIC DNA]</scope>
    <source>
        <strain evidence="8 9">Neff</strain>
    </source>
</reference>
<sequence length="350" mass="37995">MSQSDDHDKQGGIDRSPQHQQHGGHVGHQQGQPQQGQGQLQPPLPLHHALHHGMGPHHGYQLQHPHSMPPHIMHHHHEMASDGNVLSNIRIMPHQPTAAVIHHQMPLTSRMTVTSMETVEGGSSEDDEDEDGESGEAPAKSGKGVAGSKPVSKIGKKKTGGTGRRRIDIKFIENKSRRQVTFSRRKRGLMKKAYELTTLTGTQALVLIASETGHVYTFATPKLQPVVTLREGKEIIQSCLNAPENNYPTSEFIANSSNSHGQNVGAGGPKHEPHGSPQQMQGPPHGHPHAHPHAHSEMLNNMYGAPGMPPHGHGHQHYGHQGPLPTHSMPPSGYPPDMYMNSGPPPMGGY</sequence>
<keyword evidence="3 8" id="KW-0238">DNA-binding</keyword>
<evidence type="ECO:0000256" key="2">
    <source>
        <dbReference type="ARBA" id="ARBA00023015"/>
    </source>
</evidence>
<keyword evidence="2" id="KW-0805">Transcription regulation</keyword>
<dbReference type="SMART" id="SM00432">
    <property type="entry name" value="MADS"/>
    <property type="match status" value="1"/>
</dbReference>
<organism evidence="8 9">
    <name type="scientific">Acanthamoeba castellanii (strain ATCC 30010 / Neff)</name>
    <dbReference type="NCBI Taxonomy" id="1257118"/>
    <lineage>
        <taxon>Eukaryota</taxon>
        <taxon>Amoebozoa</taxon>
        <taxon>Discosea</taxon>
        <taxon>Longamoebia</taxon>
        <taxon>Centramoebida</taxon>
        <taxon>Acanthamoebidae</taxon>
        <taxon>Acanthamoeba</taxon>
    </lineage>
</organism>
<name>L8GSU5_ACACF</name>
<dbReference type="GO" id="GO:0045944">
    <property type="term" value="P:positive regulation of transcription by RNA polymerase II"/>
    <property type="evidence" value="ECO:0007669"/>
    <property type="project" value="InterPro"/>
</dbReference>
<dbReference type="Pfam" id="PF00319">
    <property type="entry name" value="SRF-TF"/>
    <property type="match status" value="1"/>
</dbReference>
<dbReference type="EMBL" id="KB008001">
    <property type="protein sequence ID" value="ELR16274.1"/>
    <property type="molecule type" value="Genomic_DNA"/>
</dbReference>
<feature type="domain" description="MADS-box" evidence="7">
    <location>
        <begin position="162"/>
        <end position="222"/>
    </location>
</feature>
<feature type="compositionally biased region" description="Acidic residues" evidence="6">
    <location>
        <begin position="123"/>
        <end position="134"/>
    </location>
</feature>
<proteinExistence type="predicted"/>
<dbReference type="Proteomes" id="UP000011083">
    <property type="component" value="Unassembled WGS sequence"/>
</dbReference>
<dbReference type="InterPro" id="IPR033897">
    <property type="entry name" value="SRF-like_MADS-box"/>
</dbReference>
<dbReference type="VEuPathDB" id="AmoebaDB:ACA1_202460"/>
<evidence type="ECO:0000256" key="1">
    <source>
        <dbReference type="ARBA" id="ARBA00004123"/>
    </source>
</evidence>
<feature type="compositionally biased region" description="Low complexity" evidence="6">
    <location>
        <begin position="275"/>
        <end position="284"/>
    </location>
</feature>
<dbReference type="InterPro" id="IPR050142">
    <property type="entry name" value="MADS-box/MEF2_TF"/>
</dbReference>
<dbReference type="InterPro" id="IPR036879">
    <property type="entry name" value="TF_MADSbox_sf"/>
</dbReference>
<comment type="subcellular location">
    <subcellularLocation>
        <location evidence="1">Nucleus</location>
    </subcellularLocation>
</comment>
<keyword evidence="4" id="KW-0804">Transcription</keyword>
<evidence type="ECO:0000256" key="3">
    <source>
        <dbReference type="ARBA" id="ARBA00023125"/>
    </source>
</evidence>
<dbReference type="GO" id="GO:0005634">
    <property type="term" value="C:nucleus"/>
    <property type="evidence" value="ECO:0007669"/>
    <property type="project" value="UniProtKB-SubCell"/>
</dbReference>
<dbReference type="Gene3D" id="3.40.1810.10">
    <property type="entry name" value="Transcription factor, MADS-box"/>
    <property type="match status" value="1"/>
</dbReference>
<feature type="compositionally biased region" description="Polar residues" evidence="6">
    <location>
        <begin position="252"/>
        <end position="262"/>
    </location>
</feature>
<dbReference type="OrthoDB" id="2284405at2759"/>
<dbReference type="CDD" id="cd00266">
    <property type="entry name" value="MADS_SRF_like"/>
    <property type="match status" value="1"/>
</dbReference>
<gene>
    <name evidence="8" type="ORF">ACA1_202460</name>
</gene>
<dbReference type="GO" id="GO:0000981">
    <property type="term" value="F:DNA-binding transcription factor activity, RNA polymerase II-specific"/>
    <property type="evidence" value="ECO:0007669"/>
    <property type="project" value="InterPro"/>
</dbReference>
<feature type="region of interest" description="Disordered" evidence="6">
    <location>
        <begin position="117"/>
        <end position="165"/>
    </location>
</feature>
<dbReference type="GeneID" id="14916967"/>
<dbReference type="GO" id="GO:0046983">
    <property type="term" value="F:protein dimerization activity"/>
    <property type="evidence" value="ECO:0007669"/>
    <property type="project" value="InterPro"/>
</dbReference>
<accession>L8GSU5</accession>
<evidence type="ECO:0000313" key="9">
    <source>
        <dbReference type="Proteomes" id="UP000011083"/>
    </source>
</evidence>
<dbReference type="SUPFAM" id="SSF55455">
    <property type="entry name" value="SRF-like"/>
    <property type="match status" value="1"/>
</dbReference>
<feature type="region of interest" description="Disordered" evidence="6">
    <location>
        <begin position="1"/>
        <end position="74"/>
    </location>
</feature>
<dbReference type="AlphaFoldDB" id="L8GSU5"/>
<keyword evidence="9" id="KW-1185">Reference proteome</keyword>
<dbReference type="STRING" id="1257118.L8GSU5"/>
<evidence type="ECO:0000313" key="8">
    <source>
        <dbReference type="EMBL" id="ELR16274.1"/>
    </source>
</evidence>
<feature type="region of interest" description="Disordered" evidence="6">
    <location>
        <begin position="252"/>
        <end position="331"/>
    </location>
</feature>
<dbReference type="InterPro" id="IPR002100">
    <property type="entry name" value="TF_MADSbox"/>
</dbReference>
<protein>
    <submittedName>
        <fullName evidence="8">SRFtype transcription factor (DNA-binding and dimerization domain) domain containing protein</fullName>
    </submittedName>
</protein>
<dbReference type="PROSITE" id="PS50066">
    <property type="entry name" value="MADS_BOX_2"/>
    <property type="match status" value="1"/>
</dbReference>
<dbReference type="PRINTS" id="PR00404">
    <property type="entry name" value="MADSDOMAIN"/>
</dbReference>
<dbReference type="GO" id="GO:0000987">
    <property type="term" value="F:cis-regulatory region sequence-specific DNA binding"/>
    <property type="evidence" value="ECO:0007669"/>
    <property type="project" value="InterPro"/>
</dbReference>
<evidence type="ECO:0000256" key="4">
    <source>
        <dbReference type="ARBA" id="ARBA00023163"/>
    </source>
</evidence>
<evidence type="ECO:0000256" key="5">
    <source>
        <dbReference type="ARBA" id="ARBA00023242"/>
    </source>
</evidence>
<feature type="compositionally biased region" description="Basic and acidic residues" evidence="6">
    <location>
        <begin position="1"/>
        <end position="12"/>
    </location>
</feature>
<keyword evidence="5" id="KW-0539">Nucleus</keyword>
<dbReference type="KEGG" id="acan:ACA1_202460"/>